<organism evidence="1 2">
    <name type="scientific">Desulfobotulus alkaliphilus</name>
    <dbReference type="NCBI Taxonomy" id="622671"/>
    <lineage>
        <taxon>Bacteria</taxon>
        <taxon>Pseudomonadati</taxon>
        <taxon>Thermodesulfobacteriota</taxon>
        <taxon>Desulfobacteria</taxon>
        <taxon>Desulfobacterales</taxon>
        <taxon>Desulfobacteraceae</taxon>
        <taxon>Desulfobotulus</taxon>
    </lineage>
</organism>
<comment type="caution">
    <text evidence="1">The sequence shown here is derived from an EMBL/GenBank/DDBJ whole genome shotgun (WGS) entry which is preliminary data.</text>
</comment>
<gene>
    <name evidence="1" type="ORF">LZ24_00486</name>
</gene>
<dbReference type="AlphaFoldDB" id="A0A562S815"/>
<dbReference type="EMBL" id="VLLC01000002">
    <property type="protein sequence ID" value="TWI76864.1"/>
    <property type="molecule type" value="Genomic_DNA"/>
</dbReference>
<dbReference type="Proteomes" id="UP000318307">
    <property type="component" value="Unassembled WGS sequence"/>
</dbReference>
<accession>A0A562S815</accession>
<evidence type="ECO:0000313" key="2">
    <source>
        <dbReference type="Proteomes" id="UP000318307"/>
    </source>
</evidence>
<sequence length="104" mass="11626">MVFKPWAFEILRLKKRSTSACKAGCGSFFVIIQQLRTVARHCGYLQVTLQSFRIRALQACAKEAANCLSRHKGSVPRPAMVIKKLILPVAGSFCRFRTGQEAPE</sequence>
<keyword evidence="2" id="KW-1185">Reference proteome</keyword>
<reference evidence="1 2" key="1">
    <citation type="submission" date="2019-07" db="EMBL/GenBank/DDBJ databases">
        <title>Genome sequencing of 100 strains of the haloalkaliphilic chemolithoautotrophic sulfur-oxidizing bacterium Thioalkalivibrio.</title>
        <authorList>
            <person name="Muyzer G."/>
        </authorList>
    </citation>
    <scope>NUCLEOTIDE SEQUENCE [LARGE SCALE GENOMIC DNA]</scope>
    <source>
        <strain evidence="1 2">ASO4-4</strain>
    </source>
</reference>
<proteinExistence type="predicted"/>
<evidence type="ECO:0000313" key="1">
    <source>
        <dbReference type="EMBL" id="TWI76864.1"/>
    </source>
</evidence>
<name>A0A562S815_9BACT</name>
<protein>
    <submittedName>
        <fullName evidence="1">Uncharacterized protein</fullName>
    </submittedName>
</protein>